<protein>
    <submittedName>
        <fullName evidence="1">Uncharacterized protein</fullName>
    </submittedName>
</protein>
<dbReference type="AlphaFoldDB" id="A0A430F7P0"/>
<evidence type="ECO:0000313" key="1">
    <source>
        <dbReference type="EMBL" id="RSX48939.1"/>
    </source>
</evidence>
<reference evidence="1 2" key="1">
    <citation type="submission" date="2018-09" db="EMBL/GenBank/DDBJ databases">
        <title>Characterization of the phylogenetic diversity of five novel species belonging to the genus Bifidobacterium.</title>
        <authorList>
            <person name="Lugli G.A."/>
            <person name="Duranti S."/>
            <person name="Milani C."/>
        </authorList>
    </citation>
    <scope>NUCLEOTIDE SEQUENCE [LARGE SCALE GENOMIC DNA]</scope>
    <source>
        <strain evidence="1 2">2020B</strain>
    </source>
</reference>
<dbReference type="RefSeq" id="WP_164518429.1">
    <property type="nucleotide sequence ID" value="NZ_QXGI01000003.1"/>
</dbReference>
<sequence length="119" mass="13672">MATRPDLVTDLTCARSLGISYKRFTGWTPSPGDEVEWDETEQDWMRALHAYETNVTCPLCGLDIRFCHDEDAVRRTFAGGQVEICFVTELREKAMRRYTESGVVKNPHSQTTKLITREQ</sequence>
<dbReference type="Proteomes" id="UP000288052">
    <property type="component" value="Unassembled WGS sequence"/>
</dbReference>
<evidence type="ECO:0000313" key="2">
    <source>
        <dbReference type="Proteomes" id="UP000288052"/>
    </source>
</evidence>
<organism evidence="1 2">
    <name type="scientific">Bifidobacterium castoris</name>
    <dbReference type="NCBI Taxonomy" id="2306972"/>
    <lineage>
        <taxon>Bacteria</taxon>
        <taxon>Bacillati</taxon>
        <taxon>Actinomycetota</taxon>
        <taxon>Actinomycetes</taxon>
        <taxon>Bifidobacteriales</taxon>
        <taxon>Bifidobacteriaceae</taxon>
        <taxon>Bifidobacterium</taxon>
    </lineage>
</organism>
<comment type="caution">
    <text evidence="1">The sequence shown here is derived from an EMBL/GenBank/DDBJ whole genome shotgun (WGS) entry which is preliminary data.</text>
</comment>
<proteinExistence type="predicted"/>
<name>A0A430F7P0_9BIFI</name>
<accession>A0A430F7P0</accession>
<dbReference type="EMBL" id="QXGI01000003">
    <property type="protein sequence ID" value="RSX48939.1"/>
    <property type="molecule type" value="Genomic_DNA"/>
</dbReference>
<keyword evidence="2" id="KW-1185">Reference proteome</keyword>
<gene>
    <name evidence="1" type="ORF">D2E22_1077</name>
</gene>